<accession>A0A5D2BJ93</accession>
<evidence type="ECO:0000313" key="1">
    <source>
        <dbReference type="EMBL" id="TYG56628.1"/>
    </source>
</evidence>
<name>A0A5D2BJ93_GOSDA</name>
<protein>
    <submittedName>
        <fullName evidence="1">Uncharacterized protein</fullName>
    </submittedName>
</protein>
<evidence type="ECO:0000313" key="2">
    <source>
        <dbReference type="Proteomes" id="UP000323506"/>
    </source>
</evidence>
<reference evidence="1 2" key="1">
    <citation type="submission" date="2019-06" db="EMBL/GenBank/DDBJ databases">
        <title>WGS assembly of Gossypium darwinii.</title>
        <authorList>
            <person name="Chen Z.J."/>
            <person name="Sreedasyam A."/>
            <person name="Ando A."/>
            <person name="Song Q."/>
            <person name="De L."/>
            <person name="Hulse-Kemp A."/>
            <person name="Ding M."/>
            <person name="Ye W."/>
            <person name="Kirkbride R."/>
            <person name="Jenkins J."/>
            <person name="Plott C."/>
            <person name="Lovell J."/>
            <person name="Lin Y.-M."/>
            <person name="Vaughn R."/>
            <person name="Liu B."/>
            <person name="Li W."/>
            <person name="Simpson S."/>
            <person name="Scheffler B."/>
            <person name="Saski C."/>
            <person name="Grover C."/>
            <person name="Hu G."/>
            <person name="Conover J."/>
            <person name="Carlson J."/>
            <person name="Shu S."/>
            <person name="Boston L."/>
            <person name="Williams M."/>
            <person name="Peterson D."/>
            <person name="Mcgee K."/>
            <person name="Jones D."/>
            <person name="Wendel J."/>
            <person name="Stelly D."/>
            <person name="Grimwood J."/>
            <person name="Schmutz J."/>
        </authorList>
    </citation>
    <scope>NUCLEOTIDE SEQUENCE [LARGE SCALE GENOMIC DNA]</scope>
    <source>
        <strain evidence="1">1808015.09</strain>
    </source>
</reference>
<sequence>MHSGLVLQSGVPPYFKSISRLAVVKSEEEDTPSKSFRMQ</sequence>
<proteinExistence type="predicted"/>
<organism evidence="1 2">
    <name type="scientific">Gossypium darwinii</name>
    <name type="common">Darwin's cotton</name>
    <name type="synonym">Gossypium barbadense var. darwinii</name>
    <dbReference type="NCBI Taxonomy" id="34276"/>
    <lineage>
        <taxon>Eukaryota</taxon>
        <taxon>Viridiplantae</taxon>
        <taxon>Streptophyta</taxon>
        <taxon>Embryophyta</taxon>
        <taxon>Tracheophyta</taxon>
        <taxon>Spermatophyta</taxon>
        <taxon>Magnoliopsida</taxon>
        <taxon>eudicotyledons</taxon>
        <taxon>Gunneridae</taxon>
        <taxon>Pentapetalae</taxon>
        <taxon>rosids</taxon>
        <taxon>malvids</taxon>
        <taxon>Malvales</taxon>
        <taxon>Malvaceae</taxon>
        <taxon>Malvoideae</taxon>
        <taxon>Gossypium</taxon>
    </lineage>
</organism>
<gene>
    <name evidence="1" type="ORF">ES288_D08G078900v1</name>
</gene>
<dbReference type="AlphaFoldDB" id="A0A5D2BJ93"/>
<dbReference type="Proteomes" id="UP000323506">
    <property type="component" value="Chromosome D08"/>
</dbReference>
<dbReference type="EMBL" id="CM017708">
    <property type="protein sequence ID" value="TYG56628.1"/>
    <property type="molecule type" value="Genomic_DNA"/>
</dbReference>
<keyword evidence="2" id="KW-1185">Reference proteome</keyword>